<protein>
    <submittedName>
        <fullName evidence="9">PKD domain-containing protein</fullName>
    </submittedName>
</protein>
<evidence type="ECO:0000259" key="7">
    <source>
        <dbReference type="PROSITE" id="PS50093"/>
    </source>
</evidence>
<keyword evidence="10" id="KW-1185">Reference proteome</keyword>
<sequence>MKQIYLLLFLFVFLGCGSAFSQTYILNEDFSSASEATPPTGWANTTVTGVATDKWRFDNIGNRNLPYPFTGKFAIFDSDNYSKADGAENVILESKFFDASISNNTLITFDHFFSGGKNGKGTLEVYNGSSWSIIATFTDSTALPESKLYNLSSKVGGVTNAKVRFRWQGDASYFWAIDNIRIYSPLSRDGGMVKLNSPEMPFNSGSQAIKVTLANFGIDALKKTTIKWTVNGVVQPSKNWTGSLAIGATEENISLGNFTFQQGKQYQFKIWQENPNGQPDLNALNDTSYATLYSSLSGVYTIGGTSPDFKTFTEAVTVLNNAGIVGPVTFRVRNGTYSEQIVIGKVTGASAANRIVFESESGDSTKAVLNYTMNSVLDYTLLINGGQHLSFRKLGFRRMEGRYLVKIEKGSQYVGFENCHFETTYSQSGINIAASGNIRISQSNLSQAKISIGNSGEYQDYTRVKDITITGNTIDSYSFYSNAIEANGYYGGIDNLIIDSNQTTGQITLASGLSNSSVTGNKIGARLTFDNNTYYTGTGYVSNMPGNVISGNIITASSQTGTGMYVTNRVAEVSGNTITGVTNSMGMGLISLNGTLVANNFIQTQGQGTTYGISLSNSSDVRLVFNSVHTTGTDLSQARAFHSATGNSNLTVKNNIFSNSGGGYAAVFEAAPSGTNDIDYNNYHSSGGRLGKYTGTDYTSLSAWGQAVKGDANSKSVNPFFKSTTGPSVNHIVLNNAGIPVNGIAKDINGTTRNTSKPDIGAKEYTPAAVDAGLDAFVSPTSPLTGTSAPVKVLLRNQGLSLLSSVSVQWTVNGVEQAPYNWSGSLANGAEEEVTLKTYTFTGAPIFNIKAWTSNPNSQPDPNRYNDTASVKNLVAALSGVYTIGGTSPDFKTFTEAVTVLNNAGIVGPVTFRVRNGTYSEQIVIGKVTGASAANRIVFESESGDSTKAVLNYTMNSVLDYTLLINGGQHLSFRKLGFRRMEGRYLVKIEKGSQYVGFENCHFETTYSQSGINIAASGNIRISQSNLSQAKISIGNSGEYQDYTRVKDITITGNTIDSYSFYSNAIEANGYYGGIDNLIIDSNQTTGQITLASGLSNSSVTGNKIGARLTFDNNTYYTGTGYVSNMPGNVISGNIITASSQTGTGMYVTNRVAEVSGNTITGVTNSMGMGLISLNGTLVANNFIQTQGQGTTYGISLSNSSDVRLVFNSVHTTGTDLSQARAFHSATGNSNLTVKNNIFSNSGGGYAAVFEAAPSGTNDIDYNNYHSSGGRLGKYTGTDYTSLSAWGQAVKGDANSKSVNPFFKSTTELRAYQRALNGAGIPVAGVVLDIDGEIRNSSAPDIGADEFMVDFGITRLISPTLDCDQTATEAVTANIAQFGDIPFTDLKIAYQVNKGTIYTETIKGQINTDIAHTFQQVQNLLQDGRYDFKVWLVGIQDDNVNNDTLYVARFKKPRPNASFNFKAECAGVAVSFQGNASVNPGKIARYEWDFGDGEMAHEQNPKHIFAKSGTYTVTLRAYSEEGCYGSVTREVTITTTPEAKFSAANSCAGAPLTFKNESTVSAGTITYLWDFGDGTSSTEQHPTKTYSKAGTYKVQLTASNNSGCSNVYFKNVVVNELPAVTFATFNPVCAEAPAFNLTGGLPKGGIYSGKGVVDGMFNATTAGIGTHTIIYTYTNENGCISTATNTIQVKALPTVSFSGLPATICSSAAAVTLTASPAGGVWVGNGMNKDGVFTPATAGVGTHNVEYIYSDAGGCTNKVTKTVEVTSVTGTLTASSNSPVKIGETLNLSASTITGATYSWTGPNSFTSTSQNPFIANVTSKAAGAYTVTATVDGCRISAIIDVVIDQPTVIASFSPINGIEGTSVTIKGSGFTGATRVQFRNASANGFKIVDDETIVVAAPGCCTGPISVTTSTGTVVSKEVFTVLDNTITISTLPNGATYCAGGSINIPFTVTGTYTSGNSFTAQLSNASGSFASPVNIGTMSGTASGTISATIPAGTTLGNGYRVRVISASPAIISGDNGANLSVQNKPAAPGAITGVTSICNGSEVTYTITAVSGATSYEWTVPNGWGITSGEGTTSIKVTVGSTGGNITVTATNYCGTSSASTKAVSITTVTAPTVSANTPQVGETLNLTAGSISGATYSWTGPLGFTSTEQNPTRANATAAMAGTYSVTATVNGCTSAAATVTVTVGEANALTIAVDSVSGSSNAEVLVPVRVKDFKNILSMQGSINWNSSIATFVGVESFGLEGMSSASFGQTNVTNGQLTFSWHEASSTPVILSDDAVIFALRLKLVGAAGSSTAVTVTNTPVKIEVTNNSFTAIPVTTKVGAAIIASEVTVAGTVKSQLGTSLTNVTVRATGGANSKSITTGASGAFSFDLTEGASYTLAPTRRTEVDVTNGITTLDLVQIQRHILGMQSLASPYKIIAADVNNSGSVTTLDVALIRALILYNITSFPKERMWAFVKSDYSFADPTMPFPYDSTRVYSKAAGLSSQNFIGVKLGDVNDSWDASTARLKVAGEVAFNMEDQLTAPGTEIVVPVSVQNFSDVCGYQFTLSWDPKVLEFSRVEHAGVESVYGTHSIGKGKLTTVWAEPNGRSLSLTDGTKVFYVRFKVVGENGAESKVEIGSALTKSVAYTGSLAQLNVQSQHAVVKVKAPTYALFQNYPNPFNSQTTLHFELAEEQEVQFTIYNALGQVVKQISGKYAAGEHTVVWKGDDGKGNRLSKGTYYCRMQAGKYTNAVQIILAK</sequence>
<accession>A0ABS7CWL8</accession>
<dbReference type="InterPro" id="IPR025965">
    <property type="entry name" value="FlgD/Vpr_Ig-like"/>
</dbReference>
<feature type="signal peptide" evidence="6">
    <location>
        <begin position="1"/>
        <end position="21"/>
    </location>
</feature>
<dbReference type="InterPro" id="IPR012334">
    <property type="entry name" value="Pectin_lyas_fold"/>
</dbReference>
<dbReference type="Gene3D" id="2.60.40.680">
    <property type="match status" value="2"/>
</dbReference>
<dbReference type="PANTHER" id="PTHR46730:SF1">
    <property type="entry name" value="PLAT DOMAIN-CONTAINING PROTEIN"/>
    <property type="match status" value="1"/>
</dbReference>
<evidence type="ECO:0000256" key="1">
    <source>
        <dbReference type="ARBA" id="ARBA00004141"/>
    </source>
</evidence>
<comment type="subcellular location">
    <subcellularLocation>
        <location evidence="1">Membrane</location>
        <topology evidence="1">Multi-pass membrane protein</topology>
    </subcellularLocation>
</comment>
<evidence type="ECO:0000256" key="2">
    <source>
        <dbReference type="ARBA" id="ARBA00022692"/>
    </source>
</evidence>
<evidence type="ECO:0000313" key="9">
    <source>
        <dbReference type="EMBL" id="MBW7468258.1"/>
    </source>
</evidence>
<dbReference type="InterPro" id="IPR008969">
    <property type="entry name" value="CarboxyPept-like_regulatory"/>
</dbReference>
<reference evidence="9 10" key="1">
    <citation type="journal article" date="2016" name="Int. J. Syst. Evol. Microbiol.">
        <title>Pontibacter aydingkolensis sp. nov., isolated from soil of a salt lake.</title>
        <authorList>
            <person name="Osman G."/>
            <person name="Zhang T."/>
            <person name="Lou K."/>
            <person name="Gao Y."/>
            <person name="Chang W."/>
            <person name="Lin Q."/>
            <person name="Yang H.M."/>
            <person name="Huo X.D."/>
            <person name="Wang N."/>
        </authorList>
    </citation>
    <scope>NUCLEOTIDE SEQUENCE [LARGE SCALE GENOMIC DNA]</scope>
    <source>
        <strain evidence="9 10">KACC 19255</strain>
    </source>
</reference>
<evidence type="ECO:0000313" key="10">
    <source>
        <dbReference type="Proteomes" id="UP000813018"/>
    </source>
</evidence>
<dbReference type="SUPFAM" id="SSF63446">
    <property type="entry name" value="Type I dockerin domain"/>
    <property type="match status" value="1"/>
</dbReference>
<dbReference type="InterPro" id="IPR003599">
    <property type="entry name" value="Ig_sub"/>
</dbReference>
<feature type="chain" id="PRO_5047369819" evidence="6">
    <location>
        <begin position="22"/>
        <end position="2746"/>
    </location>
</feature>
<dbReference type="SUPFAM" id="SSF49464">
    <property type="entry name" value="Carboxypeptidase regulatory domain-like"/>
    <property type="match status" value="1"/>
</dbReference>
<dbReference type="PROSITE" id="PS50093">
    <property type="entry name" value="PKD"/>
    <property type="match status" value="2"/>
</dbReference>
<comment type="caution">
    <text evidence="9">The sequence shown here is derived from an EMBL/GenBank/DDBJ whole genome shotgun (WGS) entry which is preliminary data.</text>
</comment>
<dbReference type="Gene3D" id="2.60.40.10">
    <property type="entry name" value="Immunoglobulins"/>
    <property type="match status" value="5"/>
</dbReference>
<keyword evidence="4" id="KW-1133">Transmembrane helix</keyword>
<dbReference type="Proteomes" id="UP000813018">
    <property type="component" value="Unassembled WGS sequence"/>
</dbReference>
<dbReference type="PANTHER" id="PTHR46730">
    <property type="entry name" value="POLYCYSTIN-1"/>
    <property type="match status" value="1"/>
</dbReference>
<dbReference type="InterPro" id="IPR022409">
    <property type="entry name" value="PKD/Chitinase_dom"/>
</dbReference>
<dbReference type="CDD" id="cd14252">
    <property type="entry name" value="Dockerin_like"/>
    <property type="match status" value="1"/>
</dbReference>
<evidence type="ECO:0000256" key="6">
    <source>
        <dbReference type="SAM" id="SignalP"/>
    </source>
</evidence>
<dbReference type="Gene3D" id="2.160.20.10">
    <property type="entry name" value="Single-stranded right-handed beta-helix, Pectin lyase-like"/>
    <property type="match status" value="2"/>
</dbReference>
<dbReference type="CDD" id="cd08547">
    <property type="entry name" value="Type_II_cohesin"/>
    <property type="match status" value="1"/>
</dbReference>
<dbReference type="InterPro" id="IPR008965">
    <property type="entry name" value="CBM2/CBM3_carb-bd_dom_sf"/>
</dbReference>
<dbReference type="InterPro" id="IPR006626">
    <property type="entry name" value="PbH1"/>
</dbReference>
<keyword evidence="2" id="KW-0812">Transmembrane</keyword>
<dbReference type="InterPro" id="IPR016134">
    <property type="entry name" value="Dockerin_dom"/>
</dbReference>
<dbReference type="SUPFAM" id="SSF49384">
    <property type="entry name" value="Carbohydrate-binding domain"/>
    <property type="match status" value="2"/>
</dbReference>
<evidence type="ECO:0000256" key="5">
    <source>
        <dbReference type="ARBA" id="ARBA00023136"/>
    </source>
</evidence>
<evidence type="ECO:0000256" key="3">
    <source>
        <dbReference type="ARBA" id="ARBA00022737"/>
    </source>
</evidence>
<dbReference type="InterPro" id="IPR014756">
    <property type="entry name" value="Ig_E-set"/>
</dbReference>
<dbReference type="Gene3D" id="1.10.1330.10">
    <property type="entry name" value="Dockerin domain"/>
    <property type="match status" value="1"/>
</dbReference>
<keyword evidence="3" id="KW-0677">Repeat</keyword>
<feature type="domain" description="PKD" evidence="7">
    <location>
        <begin position="1470"/>
        <end position="1534"/>
    </location>
</feature>
<keyword evidence="6" id="KW-0732">Signal</keyword>
<dbReference type="InterPro" id="IPR011050">
    <property type="entry name" value="Pectin_lyase_fold/virulence"/>
</dbReference>
<dbReference type="InterPro" id="IPR045829">
    <property type="entry name" value="PKD_6"/>
</dbReference>
<dbReference type="PROSITE" id="PS51257">
    <property type="entry name" value="PROKAR_LIPOPROTEIN"/>
    <property type="match status" value="1"/>
</dbReference>
<dbReference type="SMART" id="SM00089">
    <property type="entry name" value="PKD"/>
    <property type="match status" value="4"/>
</dbReference>
<dbReference type="SMART" id="SM00409">
    <property type="entry name" value="IG"/>
    <property type="match status" value="2"/>
</dbReference>
<dbReference type="InterPro" id="IPR026444">
    <property type="entry name" value="Secre_tail"/>
</dbReference>
<dbReference type="SMART" id="SM00710">
    <property type="entry name" value="PbH1"/>
    <property type="match status" value="11"/>
</dbReference>
<dbReference type="InterPro" id="IPR000601">
    <property type="entry name" value="PKD_dom"/>
</dbReference>
<name>A0ABS7CWL8_9BACT</name>
<dbReference type="RefSeq" id="WP_219878129.1">
    <property type="nucleotide sequence ID" value="NZ_JAHYXK010000012.1"/>
</dbReference>
<feature type="domain" description="PKD" evidence="7">
    <location>
        <begin position="1552"/>
        <end position="1614"/>
    </location>
</feature>
<dbReference type="NCBIfam" id="TIGR04183">
    <property type="entry name" value="Por_Secre_tail"/>
    <property type="match status" value="1"/>
</dbReference>
<dbReference type="SUPFAM" id="SSF51126">
    <property type="entry name" value="Pectin lyase-like"/>
    <property type="match status" value="2"/>
</dbReference>
<dbReference type="InterPro" id="IPR036439">
    <property type="entry name" value="Dockerin_dom_sf"/>
</dbReference>
<dbReference type="EMBL" id="JAHYXK010000012">
    <property type="protein sequence ID" value="MBW7468258.1"/>
    <property type="molecule type" value="Genomic_DNA"/>
</dbReference>
<dbReference type="Pfam" id="PF19408">
    <property type="entry name" value="PKD_6"/>
    <property type="match status" value="1"/>
</dbReference>
<dbReference type="InterPro" id="IPR035986">
    <property type="entry name" value="PKD_dom_sf"/>
</dbReference>
<dbReference type="SUPFAM" id="SSF81296">
    <property type="entry name" value="E set domains"/>
    <property type="match status" value="1"/>
</dbReference>
<dbReference type="InterPro" id="IPR013783">
    <property type="entry name" value="Ig-like_fold"/>
</dbReference>
<dbReference type="Pfam" id="PF13860">
    <property type="entry name" value="FlgD_ig"/>
    <property type="match status" value="1"/>
</dbReference>
<evidence type="ECO:0000259" key="8">
    <source>
        <dbReference type="PROSITE" id="PS51766"/>
    </source>
</evidence>
<dbReference type="SUPFAM" id="SSF49299">
    <property type="entry name" value="PKD domain"/>
    <property type="match status" value="3"/>
</dbReference>
<evidence type="ECO:0000256" key="4">
    <source>
        <dbReference type="ARBA" id="ARBA00022989"/>
    </source>
</evidence>
<dbReference type="CDD" id="cd00146">
    <property type="entry name" value="PKD"/>
    <property type="match status" value="2"/>
</dbReference>
<keyword evidence="5" id="KW-0472">Membrane</keyword>
<dbReference type="PROSITE" id="PS51766">
    <property type="entry name" value="DOCKERIN"/>
    <property type="match status" value="1"/>
</dbReference>
<proteinExistence type="predicted"/>
<dbReference type="Gene3D" id="2.60.40.4070">
    <property type="match status" value="1"/>
</dbReference>
<gene>
    <name evidence="9" type="ORF">K0O23_14375</name>
</gene>
<dbReference type="Pfam" id="PF18911">
    <property type="entry name" value="PKD_4"/>
    <property type="match status" value="2"/>
</dbReference>
<feature type="domain" description="Dockerin" evidence="8">
    <location>
        <begin position="2388"/>
        <end position="2457"/>
    </location>
</feature>
<organism evidence="9 10">
    <name type="scientific">Pontibacter aydingkolensis</name>
    <dbReference type="NCBI Taxonomy" id="1911536"/>
    <lineage>
        <taxon>Bacteria</taxon>
        <taxon>Pseudomonadati</taxon>
        <taxon>Bacteroidota</taxon>
        <taxon>Cytophagia</taxon>
        <taxon>Cytophagales</taxon>
        <taxon>Hymenobacteraceae</taxon>
        <taxon>Pontibacter</taxon>
    </lineage>
</organism>